<protein>
    <recommendedName>
        <fullName evidence="5">Secreted protein</fullName>
    </recommendedName>
</protein>
<sequence length="73" mass="7780">MKLFMLMFLCTTLPLMYAAPTAISKSTEKAKREDSADRQQEAALGGAARGLVIPNVFGIVPQTPLGGQAPDED</sequence>
<gene>
    <name evidence="3" type="ORF">MAM1_0168d07107</name>
</gene>
<evidence type="ECO:0000313" key="3">
    <source>
        <dbReference type="EMBL" id="GAN07607.1"/>
    </source>
</evidence>
<accession>A0A0C9MVT1</accession>
<keyword evidence="2" id="KW-0732">Signal</keyword>
<evidence type="ECO:0000313" key="4">
    <source>
        <dbReference type="Proteomes" id="UP000053815"/>
    </source>
</evidence>
<name>A0A0C9MVT1_9FUNG</name>
<organism evidence="3">
    <name type="scientific">Mucor ambiguus</name>
    <dbReference type="NCBI Taxonomy" id="91626"/>
    <lineage>
        <taxon>Eukaryota</taxon>
        <taxon>Fungi</taxon>
        <taxon>Fungi incertae sedis</taxon>
        <taxon>Mucoromycota</taxon>
        <taxon>Mucoromycotina</taxon>
        <taxon>Mucoromycetes</taxon>
        <taxon>Mucorales</taxon>
        <taxon>Mucorineae</taxon>
        <taxon>Mucoraceae</taxon>
        <taxon>Mucor</taxon>
    </lineage>
</organism>
<feature type="chain" id="PRO_5002199792" description="Secreted protein" evidence="2">
    <location>
        <begin position="19"/>
        <end position="73"/>
    </location>
</feature>
<reference evidence="3" key="1">
    <citation type="submission" date="2014-09" db="EMBL/GenBank/DDBJ databases">
        <title>Draft genome sequence of an oleaginous Mucoromycotina fungus Mucor ambiguus NBRC6742.</title>
        <authorList>
            <person name="Takeda I."/>
            <person name="Yamane N."/>
            <person name="Morita T."/>
            <person name="Tamano K."/>
            <person name="Machida M."/>
            <person name="Baker S."/>
            <person name="Koike H."/>
        </authorList>
    </citation>
    <scope>NUCLEOTIDE SEQUENCE</scope>
    <source>
        <strain evidence="3">NBRC 6742</strain>
    </source>
</reference>
<feature type="region of interest" description="Disordered" evidence="1">
    <location>
        <begin position="24"/>
        <end position="43"/>
    </location>
</feature>
<feature type="compositionally biased region" description="Basic and acidic residues" evidence="1">
    <location>
        <begin position="26"/>
        <end position="40"/>
    </location>
</feature>
<dbReference type="EMBL" id="DF836457">
    <property type="protein sequence ID" value="GAN07607.1"/>
    <property type="molecule type" value="Genomic_DNA"/>
</dbReference>
<evidence type="ECO:0000256" key="1">
    <source>
        <dbReference type="SAM" id="MobiDB-lite"/>
    </source>
</evidence>
<keyword evidence="4" id="KW-1185">Reference proteome</keyword>
<evidence type="ECO:0008006" key="5">
    <source>
        <dbReference type="Google" id="ProtNLM"/>
    </source>
</evidence>
<feature type="signal peptide" evidence="2">
    <location>
        <begin position="1"/>
        <end position="18"/>
    </location>
</feature>
<dbReference type="Proteomes" id="UP000053815">
    <property type="component" value="Unassembled WGS sequence"/>
</dbReference>
<dbReference type="OrthoDB" id="2245378at2759"/>
<dbReference type="AlphaFoldDB" id="A0A0C9MVT1"/>
<evidence type="ECO:0000256" key="2">
    <source>
        <dbReference type="SAM" id="SignalP"/>
    </source>
</evidence>
<proteinExistence type="predicted"/>